<feature type="domain" description="Putative collagen-binding" evidence="2">
    <location>
        <begin position="372"/>
        <end position="453"/>
    </location>
</feature>
<dbReference type="Pfam" id="PF13204">
    <property type="entry name" value="Apiosidase"/>
    <property type="match status" value="1"/>
</dbReference>
<dbReference type="EMBL" id="MIGB01000034">
    <property type="protein sequence ID" value="OSY36944.1"/>
    <property type="molecule type" value="Genomic_DNA"/>
</dbReference>
<feature type="region of interest" description="Disordered" evidence="1">
    <location>
        <begin position="36"/>
        <end position="60"/>
    </location>
</feature>
<evidence type="ECO:0000313" key="5">
    <source>
        <dbReference type="Proteomes" id="UP000194360"/>
    </source>
</evidence>
<protein>
    <submittedName>
        <fullName evidence="4">Putative endoglucanase</fullName>
    </submittedName>
</protein>
<dbReference type="SUPFAM" id="SSF51445">
    <property type="entry name" value="(Trans)glycosidases"/>
    <property type="match status" value="1"/>
</dbReference>
<proteinExistence type="predicted"/>
<evidence type="ECO:0000259" key="2">
    <source>
        <dbReference type="Pfam" id="PF12904"/>
    </source>
</evidence>
<reference evidence="4 5" key="1">
    <citation type="submission" date="2016-09" db="EMBL/GenBank/DDBJ databases">
        <title>Pseudonocardia autotrophica DSM535, a candidate organism with high potential of specific P450 cytochromes.</title>
        <authorList>
            <person name="Grumaz C."/>
            <person name="Vainshtein Y."/>
            <person name="Kirstahler P."/>
            <person name="Sohn K."/>
        </authorList>
    </citation>
    <scope>NUCLEOTIDE SEQUENCE [LARGE SCALE GENOMIC DNA]</scope>
    <source>
        <strain evidence="4 5">DSM 535</strain>
    </source>
</reference>
<feature type="compositionally biased region" description="Polar residues" evidence="1">
    <location>
        <begin position="36"/>
        <end position="48"/>
    </location>
</feature>
<dbReference type="PANTHER" id="PTHR37836:SF3">
    <property type="entry name" value="ENDOGLUCANASE"/>
    <property type="match status" value="1"/>
</dbReference>
<dbReference type="Proteomes" id="UP000194360">
    <property type="component" value="Unassembled WGS sequence"/>
</dbReference>
<dbReference type="InterPro" id="IPR025277">
    <property type="entry name" value="Apiosidase-like_cat_dom"/>
</dbReference>
<keyword evidence="5" id="KW-1185">Reference proteome</keyword>
<evidence type="ECO:0000259" key="3">
    <source>
        <dbReference type="Pfam" id="PF13204"/>
    </source>
</evidence>
<dbReference type="PANTHER" id="PTHR37836">
    <property type="entry name" value="LMO1036 PROTEIN"/>
    <property type="match status" value="1"/>
</dbReference>
<feature type="domain" description="Apiosidase-like catalytic" evidence="3">
    <location>
        <begin position="65"/>
        <end position="367"/>
    </location>
</feature>
<dbReference type="AlphaFoldDB" id="A0A1Y2MNX5"/>
<gene>
    <name evidence="4" type="ORF">BG845_05027</name>
</gene>
<dbReference type="Pfam" id="PF12904">
    <property type="entry name" value="Collagen_bind_2"/>
    <property type="match status" value="1"/>
</dbReference>
<dbReference type="InterPro" id="IPR024749">
    <property type="entry name" value="Collagen-bd_put"/>
</dbReference>
<evidence type="ECO:0000256" key="1">
    <source>
        <dbReference type="SAM" id="MobiDB-lite"/>
    </source>
</evidence>
<dbReference type="Gene3D" id="3.20.20.80">
    <property type="entry name" value="Glycosidases"/>
    <property type="match status" value="1"/>
</dbReference>
<sequence>MPRRAPRTSRKALLTIGLAMTVGVLVAAGATGPTPSRVSLSLQETAQQDPPAPPAVTGPPRMEIDGRFFTAGGEPLFWLGDTAWALLGKLDRSDTVRYLDARSEQGYNVIQTVAIFPQAGANRPIRGDVRSAPEHEDFWDNVGFVIDAAAERGMYLAIHPVWGDKQTGSVVNEGNARDYGRFLGERFGDRDNVTWTLGGDHPAGGEERLWGNLADGLRAGGATQLTTYHPQGDQTSAQWFAGADWLDFHMIQGGHCLRYGVRQRLVDTTYDARPAKPFIDGEPIYEEHPYCWESDRGFSTAQDVRRDAWWAVLGGAAGHTYGAHSVWQFNDGGRGELGARGSWTDALRLPAGGQMAHLRELMESLPFQLGEPDQSVITSETGSGKDRIVANRASDGSYVLVYSPAGGDFALDPAATAGLTSLRWFDPRTGAFQDAAPGERFDPPSGEDWVLLLRR</sequence>
<organism evidence="4 5">
    <name type="scientific">Pseudonocardia autotrophica</name>
    <name type="common">Amycolata autotrophica</name>
    <name type="synonym">Nocardia autotrophica</name>
    <dbReference type="NCBI Taxonomy" id="2074"/>
    <lineage>
        <taxon>Bacteria</taxon>
        <taxon>Bacillati</taxon>
        <taxon>Actinomycetota</taxon>
        <taxon>Actinomycetes</taxon>
        <taxon>Pseudonocardiales</taxon>
        <taxon>Pseudonocardiaceae</taxon>
        <taxon>Pseudonocardia</taxon>
    </lineage>
</organism>
<dbReference type="STRING" id="2074.BG845_05027"/>
<accession>A0A1Y2MNX5</accession>
<name>A0A1Y2MNX5_PSEAH</name>
<dbReference type="InterPro" id="IPR017853">
    <property type="entry name" value="GH"/>
</dbReference>
<evidence type="ECO:0000313" key="4">
    <source>
        <dbReference type="EMBL" id="OSY36944.1"/>
    </source>
</evidence>
<comment type="caution">
    <text evidence="4">The sequence shown here is derived from an EMBL/GenBank/DDBJ whole genome shotgun (WGS) entry which is preliminary data.</text>
</comment>